<organism evidence="8 9">
    <name type="scientific">Undibacterium pigrum</name>
    <dbReference type="NCBI Taxonomy" id="401470"/>
    <lineage>
        <taxon>Bacteria</taxon>
        <taxon>Pseudomonadati</taxon>
        <taxon>Pseudomonadota</taxon>
        <taxon>Betaproteobacteria</taxon>
        <taxon>Burkholderiales</taxon>
        <taxon>Oxalobacteraceae</taxon>
        <taxon>Undibacterium</taxon>
    </lineage>
</organism>
<dbReference type="RefSeq" id="WP_110256780.1">
    <property type="nucleotide sequence ID" value="NZ_QJKB01000007.1"/>
</dbReference>
<dbReference type="InterPro" id="IPR033480">
    <property type="entry name" value="sCache_2"/>
</dbReference>
<dbReference type="OrthoDB" id="9178561at2"/>
<sequence length="160" mass="17864">MRHLHKWIFSVMLTAAMLACSGMAQAAERATKEEAVAMVKKAVAYYKANGREKSLVAFSDQSGPFRDRELFLIVLDPKGTAVAHTALKKMIGANIMDLKDQNGVEIIKSFYKAVEKNNSGWSAEYTFINPASQQLEPKLTYVEKVDDLLIACGYHFLKTK</sequence>
<dbReference type="GO" id="GO:0005886">
    <property type="term" value="C:plasma membrane"/>
    <property type="evidence" value="ECO:0007669"/>
    <property type="project" value="UniProtKB-SubCell"/>
</dbReference>
<keyword evidence="2" id="KW-1003">Cell membrane</keyword>
<protein>
    <submittedName>
        <fullName evidence="8">Single cache domain-containing protein</fullName>
    </submittedName>
</protein>
<dbReference type="Gene3D" id="3.30.450.20">
    <property type="entry name" value="PAS domain"/>
    <property type="match status" value="1"/>
</dbReference>
<dbReference type="EMBL" id="QJKB01000007">
    <property type="protein sequence ID" value="PXX41554.1"/>
    <property type="molecule type" value="Genomic_DNA"/>
</dbReference>
<comment type="subcellular location">
    <subcellularLocation>
        <location evidence="1">Cell membrane</location>
        <topology evidence="1">Multi-pass membrane protein</topology>
    </subcellularLocation>
</comment>
<name>A0A318J2C7_9BURK</name>
<keyword evidence="9" id="KW-1185">Reference proteome</keyword>
<feature type="chain" id="PRO_5016327575" evidence="6">
    <location>
        <begin position="27"/>
        <end position="160"/>
    </location>
</feature>
<keyword evidence="6" id="KW-0732">Signal</keyword>
<evidence type="ECO:0000259" key="7">
    <source>
        <dbReference type="SMART" id="SM01049"/>
    </source>
</evidence>
<feature type="domain" description="Single Cache" evidence="7">
    <location>
        <begin position="24"/>
        <end position="108"/>
    </location>
</feature>
<dbReference type="Pfam" id="PF17200">
    <property type="entry name" value="sCache_2"/>
    <property type="match status" value="1"/>
</dbReference>
<dbReference type="PROSITE" id="PS51257">
    <property type="entry name" value="PROKAR_LIPOPROTEIN"/>
    <property type="match status" value="1"/>
</dbReference>
<accession>A0A318J2C7</accession>
<gene>
    <name evidence="8" type="ORF">DFR42_107205</name>
</gene>
<dbReference type="SMART" id="SM01049">
    <property type="entry name" value="Cache_2"/>
    <property type="match status" value="1"/>
</dbReference>
<comment type="caution">
    <text evidence="8">The sequence shown here is derived from an EMBL/GenBank/DDBJ whole genome shotgun (WGS) entry which is preliminary data.</text>
</comment>
<keyword evidence="5" id="KW-0472">Membrane</keyword>
<evidence type="ECO:0000256" key="5">
    <source>
        <dbReference type="ARBA" id="ARBA00023136"/>
    </source>
</evidence>
<dbReference type="AlphaFoldDB" id="A0A318J2C7"/>
<keyword evidence="3" id="KW-0812">Transmembrane</keyword>
<evidence type="ECO:0000313" key="9">
    <source>
        <dbReference type="Proteomes" id="UP000247792"/>
    </source>
</evidence>
<evidence type="ECO:0000256" key="6">
    <source>
        <dbReference type="SAM" id="SignalP"/>
    </source>
</evidence>
<evidence type="ECO:0000256" key="3">
    <source>
        <dbReference type="ARBA" id="ARBA00022692"/>
    </source>
</evidence>
<evidence type="ECO:0000256" key="4">
    <source>
        <dbReference type="ARBA" id="ARBA00022989"/>
    </source>
</evidence>
<evidence type="ECO:0000256" key="2">
    <source>
        <dbReference type="ARBA" id="ARBA00022475"/>
    </source>
</evidence>
<dbReference type="Proteomes" id="UP000247792">
    <property type="component" value="Unassembled WGS sequence"/>
</dbReference>
<feature type="signal peptide" evidence="6">
    <location>
        <begin position="1"/>
        <end position="26"/>
    </location>
</feature>
<evidence type="ECO:0000256" key="1">
    <source>
        <dbReference type="ARBA" id="ARBA00004651"/>
    </source>
</evidence>
<proteinExistence type="predicted"/>
<evidence type="ECO:0000313" key="8">
    <source>
        <dbReference type="EMBL" id="PXX41554.1"/>
    </source>
</evidence>
<keyword evidence="4" id="KW-1133">Transmembrane helix</keyword>
<reference evidence="8 9" key="1">
    <citation type="submission" date="2018-05" db="EMBL/GenBank/DDBJ databases">
        <title>Genomic Encyclopedia of Type Strains, Phase IV (KMG-IV): sequencing the most valuable type-strain genomes for metagenomic binning, comparative biology and taxonomic classification.</title>
        <authorList>
            <person name="Goeker M."/>
        </authorList>
    </citation>
    <scope>NUCLEOTIDE SEQUENCE [LARGE SCALE GENOMIC DNA]</scope>
    <source>
        <strain evidence="8 9">DSM 19792</strain>
    </source>
</reference>